<sequence>MAVLQDTYLTNLVAGYPGMIANGETSNRISRTCEDSGGIPFGSPVYRGSGDHGCTGTVGTAATFLGFSIAHETLGLLTGQTADRYQQYDNVAILTQGVIWVMATGANADGAAVTIGTGGGAADAIGDTAADATHIGTGGWVFDDTTSATGLARIANR</sequence>
<dbReference type="AlphaFoldDB" id="A0A6H1ZCP3"/>
<reference evidence="1" key="1">
    <citation type="submission" date="2020-03" db="EMBL/GenBank/DDBJ databases">
        <title>The deep terrestrial virosphere.</title>
        <authorList>
            <person name="Holmfeldt K."/>
            <person name="Nilsson E."/>
            <person name="Simone D."/>
            <person name="Lopez-Fernandez M."/>
            <person name="Wu X."/>
            <person name="de Brujin I."/>
            <person name="Lundin D."/>
            <person name="Andersson A."/>
            <person name="Bertilsson S."/>
            <person name="Dopson M."/>
        </authorList>
    </citation>
    <scope>NUCLEOTIDE SEQUENCE</scope>
    <source>
        <strain evidence="3">MM415A00124</strain>
        <strain evidence="2">MM415B00156</strain>
        <strain evidence="1">TM448A00198</strain>
    </source>
</reference>
<name>A0A6H1ZCP3_9ZZZZ</name>
<dbReference type="EMBL" id="MT143987">
    <property type="protein sequence ID" value="QJA45229.1"/>
    <property type="molecule type" value="Genomic_DNA"/>
</dbReference>
<dbReference type="Pfam" id="PF22758">
    <property type="entry name" value="Phage_cement"/>
    <property type="match status" value="1"/>
</dbReference>
<proteinExistence type="predicted"/>
<dbReference type="EMBL" id="MT141576">
    <property type="protein sequence ID" value="QJA67808.1"/>
    <property type="molecule type" value="Genomic_DNA"/>
</dbReference>
<evidence type="ECO:0000313" key="2">
    <source>
        <dbReference type="EMBL" id="QJA67808.1"/>
    </source>
</evidence>
<dbReference type="InterPro" id="IPR054438">
    <property type="entry name" value="Struct_cement_gp24/gp6"/>
</dbReference>
<organism evidence="1">
    <name type="scientific">viral metagenome</name>
    <dbReference type="NCBI Taxonomy" id="1070528"/>
    <lineage>
        <taxon>unclassified sequences</taxon>
        <taxon>metagenomes</taxon>
        <taxon>organismal metagenomes</taxon>
    </lineage>
</organism>
<protein>
    <submittedName>
        <fullName evidence="1">Uncharacterized protein</fullName>
    </submittedName>
</protein>
<dbReference type="EMBL" id="MT145191">
    <property type="protein sequence ID" value="QJI04873.1"/>
    <property type="molecule type" value="Genomic_DNA"/>
</dbReference>
<evidence type="ECO:0000313" key="3">
    <source>
        <dbReference type="EMBL" id="QJI04873.1"/>
    </source>
</evidence>
<gene>
    <name evidence="3" type="ORF">MM415A00124_0048</name>
    <name evidence="2" type="ORF">MM415B00156_0048</name>
    <name evidence="1" type="ORF">TM448A00198_0044</name>
</gene>
<accession>A0A6H1ZCP3</accession>
<evidence type="ECO:0000313" key="1">
    <source>
        <dbReference type="EMBL" id="QJA45229.1"/>
    </source>
</evidence>